<dbReference type="Pfam" id="PF03323">
    <property type="entry name" value="GerA"/>
    <property type="match status" value="1"/>
</dbReference>
<evidence type="ECO:0000256" key="1">
    <source>
        <dbReference type="ARBA" id="ARBA00004141"/>
    </source>
</evidence>
<reference evidence="6" key="2">
    <citation type="submission" date="2021-04" db="EMBL/GenBank/DDBJ databases">
        <authorList>
            <person name="Gilroy R."/>
        </authorList>
    </citation>
    <scope>NUCLEOTIDE SEQUENCE</scope>
    <source>
        <strain evidence="6">CHK169-2315</strain>
    </source>
</reference>
<dbReference type="AlphaFoldDB" id="A0A9D1PMK9"/>
<name>A0A9D1PMK9_9BACI</name>
<organism evidence="6 7">
    <name type="scientific">Candidatus Pseudogracilibacillus intestinigallinarum</name>
    <dbReference type="NCBI Taxonomy" id="2838742"/>
    <lineage>
        <taxon>Bacteria</taxon>
        <taxon>Bacillati</taxon>
        <taxon>Bacillota</taxon>
        <taxon>Bacilli</taxon>
        <taxon>Bacillales</taxon>
        <taxon>Bacillaceae</taxon>
        <taxon>Pseudogracilibacillus</taxon>
    </lineage>
</organism>
<reference evidence="6" key="1">
    <citation type="journal article" date="2021" name="PeerJ">
        <title>Extensive microbial diversity within the chicken gut microbiome revealed by metagenomics and culture.</title>
        <authorList>
            <person name="Gilroy R."/>
            <person name="Ravi A."/>
            <person name="Getino M."/>
            <person name="Pursley I."/>
            <person name="Horton D.L."/>
            <person name="Alikhan N.F."/>
            <person name="Baker D."/>
            <person name="Gharbi K."/>
            <person name="Hall N."/>
            <person name="Watson M."/>
            <person name="Adriaenssens E.M."/>
            <person name="Foster-Nyarko E."/>
            <person name="Jarju S."/>
            <person name="Secka A."/>
            <person name="Antonio M."/>
            <person name="Oren A."/>
            <person name="Chaudhuri R.R."/>
            <person name="La Ragione R."/>
            <person name="Hildebrand F."/>
            <person name="Pallen M.J."/>
        </authorList>
    </citation>
    <scope>NUCLEOTIDE SEQUENCE</scope>
    <source>
        <strain evidence="6">CHK169-2315</strain>
    </source>
</reference>
<evidence type="ECO:0000313" key="7">
    <source>
        <dbReference type="Proteomes" id="UP000823937"/>
    </source>
</evidence>
<evidence type="ECO:0000256" key="2">
    <source>
        <dbReference type="ARBA" id="ARBA00005278"/>
    </source>
</evidence>
<keyword evidence="5" id="KW-1133">Transmembrane helix</keyword>
<proteinExistence type="inferred from homology"/>
<dbReference type="PANTHER" id="PTHR22550">
    <property type="entry name" value="SPORE GERMINATION PROTEIN"/>
    <property type="match status" value="1"/>
</dbReference>
<feature type="transmembrane region" description="Helical" evidence="5">
    <location>
        <begin position="412"/>
        <end position="440"/>
    </location>
</feature>
<dbReference type="InterPro" id="IPR050768">
    <property type="entry name" value="UPF0353/GerABKA_families"/>
</dbReference>
<dbReference type="InterPro" id="IPR004995">
    <property type="entry name" value="Spore_Ger"/>
</dbReference>
<dbReference type="Proteomes" id="UP000823937">
    <property type="component" value="Unassembled WGS sequence"/>
</dbReference>
<protein>
    <submittedName>
        <fullName evidence="6">Spore germination protein</fullName>
    </submittedName>
</protein>
<evidence type="ECO:0000256" key="3">
    <source>
        <dbReference type="ARBA" id="ARBA00023136"/>
    </source>
</evidence>
<dbReference type="GO" id="GO:0009847">
    <property type="term" value="P:spore germination"/>
    <property type="evidence" value="ECO:0007669"/>
    <property type="project" value="UniProtKB-UniRule"/>
</dbReference>
<evidence type="ECO:0000313" key="6">
    <source>
        <dbReference type="EMBL" id="HIV74525.1"/>
    </source>
</evidence>
<comment type="subcellular location">
    <subcellularLocation>
        <location evidence="4">Cell membrane</location>
    </subcellularLocation>
    <subcellularLocation>
        <location evidence="1">Membrane</location>
        <topology evidence="1">Multi-pass membrane protein</topology>
    </subcellularLocation>
</comment>
<evidence type="ECO:0000256" key="4">
    <source>
        <dbReference type="PIRNR" id="PIRNR005690"/>
    </source>
</evidence>
<keyword evidence="5" id="KW-0812">Transmembrane</keyword>
<accession>A0A9D1PMK9</accession>
<dbReference type="PANTHER" id="PTHR22550:SF9">
    <property type="entry name" value="STAGE V SPORULATION PROTEIN AF"/>
    <property type="match status" value="1"/>
</dbReference>
<sequence length="493" mass="56377">MKQKKSLQVVSKKLDENAQFMKDEVGVGISFDVDYREIVVLQNRMQLYYINGLVDDTVIVHLLKELVNLNDHENEEVNIFELTKNRLVNQQVEVENKLQNITDQLLAGLIIIFIDGEKEAFIIDVRNYAGRQPEEPDTERVIRGARDGFTENIIENCSLMRRRIKDPRLRNKIVQIGKRSKTDVCISFIDNIANDFYIEEIEKLLDEIDIDNLVMADKALVELMIDKKWSPFPLVRFTERPDVAAHHILSGYIVLIVDTSPSVIILPTTYFDHLEHAEEYRQTPTVGTFTRWIRITAVLASIFLLPLWLLFVLDPNLLPETLSFIGPKEKSSIPVYIQIIVADIGVEFLRMAAVHTPTPLATALGLIAAVLIGDIAVKVGLFTPEVILYVAISTIGSYVTPSYELSVANKFIKFWIVIMTILFKATGFVFASTIAILYLVQLKTLRTPYFWPLIPFHPKGLWQFIVRVPVQKVSERPVVIHPKDIIRQRVKDN</sequence>
<feature type="transmembrane region" description="Helical" evidence="5">
    <location>
        <begin position="292"/>
        <end position="313"/>
    </location>
</feature>
<dbReference type="PIRSF" id="PIRSF005690">
    <property type="entry name" value="GerBA"/>
    <property type="match status" value="1"/>
</dbReference>
<comment type="caution">
    <text evidence="6">The sequence shown here is derived from an EMBL/GenBank/DDBJ whole genome shotgun (WGS) entry which is preliminary data.</text>
</comment>
<gene>
    <name evidence="6" type="ORF">H9895_05505</name>
</gene>
<evidence type="ECO:0000256" key="5">
    <source>
        <dbReference type="SAM" id="Phobius"/>
    </source>
</evidence>
<comment type="similarity">
    <text evidence="2 4">Belongs to the GerABKA family.</text>
</comment>
<dbReference type="GO" id="GO:0005886">
    <property type="term" value="C:plasma membrane"/>
    <property type="evidence" value="ECO:0007669"/>
    <property type="project" value="UniProtKB-SubCell"/>
</dbReference>
<keyword evidence="3 4" id="KW-0472">Membrane</keyword>
<dbReference type="EMBL" id="DXHX01000080">
    <property type="protein sequence ID" value="HIV74525.1"/>
    <property type="molecule type" value="Genomic_DNA"/>
</dbReference>